<dbReference type="Proteomes" id="UP000294743">
    <property type="component" value="Unassembled WGS sequence"/>
</dbReference>
<evidence type="ECO:0000313" key="3">
    <source>
        <dbReference type="Proteomes" id="UP000294743"/>
    </source>
</evidence>
<organism evidence="2 3">
    <name type="scientific">Breznakia blatticola</name>
    <dbReference type="NCBI Taxonomy" id="1754012"/>
    <lineage>
        <taxon>Bacteria</taxon>
        <taxon>Bacillati</taxon>
        <taxon>Bacillota</taxon>
        <taxon>Erysipelotrichia</taxon>
        <taxon>Erysipelotrichales</taxon>
        <taxon>Erysipelotrichaceae</taxon>
        <taxon>Breznakia</taxon>
    </lineage>
</organism>
<keyword evidence="3" id="KW-1185">Reference proteome</keyword>
<reference evidence="2 3" key="1">
    <citation type="submission" date="2019-03" db="EMBL/GenBank/DDBJ databases">
        <title>Genomic Encyclopedia of Type Strains, Phase IV (KMG-IV): sequencing the most valuable type-strain genomes for metagenomic binning, comparative biology and taxonomic classification.</title>
        <authorList>
            <person name="Goeker M."/>
        </authorList>
    </citation>
    <scope>NUCLEOTIDE SEQUENCE [LARGE SCALE GENOMIC DNA]</scope>
    <source>
        <strain evidence="2 3">DSM 28867</strain>
    </source>
</reference>
<keyword evidence="1" id="KW-1133">Transmembrane helix</keyword>
<feature type="transmembrane region" description="Helical" evidence="1">
    <location>
        <begin position="90"/>
        <end position="107"/>
    </location>
</feature>
<dbReference type="Pfam" id="PF16316">
    <property type="entry name" value="DUF4956"/>
    <property type="match status" value="1"/>
</dbReference>
<dbReference type="InterPro" id="IPR032531">
    <property type="entry name" value="DUF4956"/>
</dbReference>
<comment type="caution">
    <text evidence="2">The sequence shown here is derived from an EMBL/GenBank/DDBJ whole genome shotgun (WGS) entry which is preliminary data.</text>
</comment>
<evidence type="ECO:0000313" key="2">
    <source>
        <dbReference type="EMBL" id="TDW26438.1"/>
    </source>
</evidence>
<evidence type="ECO:0000256" key="1">
    <source>
        <dbReference type="SAM" id="Phobius"/>
    </source>
</evidence>
<gene>
    <name evidence="2" type="ORF">EDD63_101154</name>
</gene>
<keyword evidence="1" id="KW-0812">Transmembrane</keyword>
<sequence>MSTDTTTLSLTNLLLSMSIALVLGASIAFTYKHTSKNHYSQNLISSLLLLPVLMCCVFLLIGNNVAGAFSLAGVFSVIRFRSAPGSSRDIVYILFCVAVGLACGLQAPLFAIIITVCICIVFFILDLLQVSTSGTKRMKLVMLVPEEMNEEENFSEILKDYTKSYELVRMRTKDFGSIFELTYVITLYESQNKHELLDSLRCRNANLNISLSNMMHTDEF</sequence>
<protein>
    <submittedName>
        <fullName evidence="2">Uncharacterized protein DUF4956</fullName>
    </submittedName>
</protein>
<name>A0A4R8A7H7_9FIRM</name>
<dbReference type="EMBL" id="SODD01000001">
    <property type="protein sequence ID" value="TDW26438.1"/>
    <property type="molecule type" value="Genomic_DNA"/>
</dbReference>
<feature type="transmembrane region" description="Helical" evidence="1">
    <location>
        <begin position="48"/>
        <end position="78"/>
    </location>
</feature>
<proteinExistence type="predicted"/>
<dbReference type="AlphaFoldDB" id="A0A4R8A7H7"/>
<accession>A0A4R8A7H7</accession>
<keyword evidence="1" id="KW-0472">Membrane</keyword>